<name>A0A8T0A8D2_SILME</name>
<sequence length="656" mass="75540">MYRDVSEEVPLHQAEAHIEQFPHSSVLSVTSLAWANRIELLKKSSPKSKALERLRAKIQQQRLETISSSPRIDKKSQEGVTRKVCKVSNKGEVIRMCVPVSQWKTKINPSSGKEHLNRALRGTAPCKQQHYTYISAWRDAQKLVKEALDSQSIRTTDSQEDNTKKHIEKITPNVYQNNAAVKTQAGSKPRPKEPNGSENICPPNQATNLAGSYGKSNSAWPWCVKGKENEGPAKQSTAHAQKAQEVREYMHHKVLERRRREQEMRRKAEFELERKRMSVQDIVKKQKEALHRTRKEQTQEAWKRKTDDKELFASRSKTLGMQLNVQYAILNTSSRPLQMELFSDARSKIDNPVHLADVKSSLMISAKALRVEALRKTIASLDTRVHNETVRLGISGHKESHTRPTLGKHEQDMDKIKKKKKNSEKCMSINKKEKKLDEHACPMMCALQSEPRMIECTSDQDDSCESTSKWSEMSGMYSQGQFQCHLSLAQSQQFIWEEELRARQFSALLRLREKALWERTQAELLWLEHCKKNAQESEEETEIKKKQEEVLSRLRHHEAEIHHWRSIYKCGRHQRRLLLYQHRDISDIKKSTTHFRQVLENQTMTETDSKLGDTALVAEGKSLITKPGIIPAARGEDKPLSKQGRQVSPFSSTAMR</sequence>
<dbReference type="GO" id="GO:0034453">
    <property type="term" value="P:microtubule anchoring"/>
    <property type="evidence" value="ECO:0007669"/>
    <property type="project" value="InterPro"/>
</dbReference>
<dbReference type="InterPro" id="IPR028750">
    <property type="entry name" value="CEP350/CC187"/>
</dbReference>
<proteinExistence type="predicted"/>
<feature type="region of interest" description="Disordered" evidence="1">
    <location>
        <begin position="183"/>
        <end position="213"/>
    </location>
</feature>
<evidence type="ECO:0000313" key="3">
    <source>
        <dbReference type="Proteomes" id="UP000606274"/>
    </source>
</evidence>
<dbReference type="Proteomes" id="UP000606274">
    <property type="component" value="Unassembled WGS sequence"/>
</dbReference>
<evidence type="ECO:0000313" key="2">
    <source>
        <dbReference type="EMBL" id="KAF7687283.1"/>
    </source>
</evidence>
<dbReference type="PANTHER" id="PTHR13958:SF3">
    <property type="entry name" value="CAP-GLY DOMAIN-CONTAINING PROTEIN-RELATED"/>
    <property type="match status" value="1"/>
</dbReference>
<accession>A0A8T0A8D2</accession>
<dbReference type="PANTHER" id="PTHR13958">
    <property type="entry name" value="CENTROSOME-ASSOCIATED PROTEIN 350"/>
    <property type="match status" value="1"/>
</dbReference>
<feature type="compositionally biased region" description="Polar residues" evidence="1">
    <location>
        <begin position="196"/>
        <end position="213"/>
    </location>
</feature>
<feature type="compositionally biased region" description="Basic and acidic residues" evidence="1">
    <location>
        <begin position="396"/>
        <end position="415"/>
    </location>
</feature>
<feature type="compositionally biased region" description="Polar residues" evidence="1">
    <location>
        <begin position="643"/>
        <end position="656"/>
    </location>
</feature>
<protein>
    <submittedName>
        <fullName evidence="2">Uncharacterized protein</fullName>
    </submittedName>
</protein>
<organism evidence="2 3">
    <name type="scientific">Silurus meridionalis</name>
    <name type="common">Southern catfish</name>
    <name type="synonym">Silurus soldatovi meridionalis</name>
    <dbReference type="NCBI Taxonomy" id="175797"/>
    <lineage>
        <taxon>Eukaryota</taxon>
        <taxon>Metazoa</taxon>
        <taxon>Chordata</taxon>
        <taxon>Craniata</taxon>
        <taxon>Vertebrata</taxon>
        <taxon>Euteleostomi</taxon>
        <taxon>Actinopterygii</taxon>
        <taxon>Neopterygii</taxon>
        <taxon>Teleostei</taxon>
        <taxon>Ostariophysi</taxon>
        <taxon>Siluriformes</taxon>
        <taxon>Siluridae</taxon>
        <taxon>Silurus</taxon>
    </lineage>
</organism>
<feature type="region of interest" description="Disordered" evidence="1">
    <location>
        <begin position="396"/>
        <end position="421"/>
    </location>
</feature>
<dbReference type="GO" id="GO:0008017">
    <property type="term" value="F:microtubule binding"/>
    <property type="evidence" value="ECO:0007669"/>
    <property type="project" value="InterPro"/>
</dbReference>
<dbReference type="AlphaFoldDB" id="A0A8T0A8D2"/>
<dbReference type="EMBL" id="JABFDY010000027">
    <property type="protein sequence ID" value="KAF7687283.1"/>
    <property type="molecule type" value="Genomic_DNA"/>
</dbReference>
<dbReference type="GO" id="GO:0005813">
    <property type="term" value="C:centrosome"/>
    <property type="evidence" value="ECO:0007669"/>
    <property type="project" value="InterPro"/>
</dbReference>
<evidence type="ECO:0000256" key="1">
    <source>
        <dbReference type="SAM" id="MobiDB-lite"/>
    </source>
</evidence>
<keyword evidence="3" id="KW-1185">Reference proteome</keyword>
<feature type="region of interest" description="Disordered" evidence="1">
    <location>
        <begin position="628"/>
        <end position="656"/>
    </location>
</feature>
<gene>
    <name evidence="2" type="ORF">HF521_014511</name>
</gene>
<comment type="caution">
    <text evidence="2">The sequence shown here is derived from an EMBL/GenBank/DDBJ whole genome shotgun (WGS) entry which is preliminary data.</text>
</comment>
<reference evidence="2" key="1">
    <citation type="submission" date="2020-08" db="EMBL/GenBank/DDBJ databases">
        <title>Chromosome-level assembly of Southern catfish (Silurus meridionalis) provides insights into visual adaptation to the nocturnal and benthic lifestyles.</title>
        <authorList>
            <person name="Zhang Y."/>
            <person name="Wang D."/>
            <person name="Peng Z."/>
        </authorList>
    </citation>
    <scope>NUCLEOTIDE SEQUENCE</scope>
    <source>
        <strain evidence="2">SWU-2019-XX</strain>
        <tissue evidence="2">Muscle</tissue>
    </source>
</reference>